<dbReference type="PANTHER" id="PTHR37042">
    <property type="entry name" value="OUTER MEMBRANE PROTEIN RV1973"/>
    <property type="match status" value="1"/>
</dbReference>
<evidence type="ECO:0000256" key="2">
    <source>
        <dbReference type="ARBA" id="ARBA00023136"/>
    </source>
</evidence>
<feature type="compositionally biased region" description="Basic and acidic residues" evidence="3">
    <location>
        <begin position="1"/>
        <end position="14"/>
    </location>
</feature>
<gene>
    <name evidence="5" type="ORF">FHU29_002134</name>
</gene>
<feature type="region of interest" description="Disordered" evidence="3">
    <location>
        <begin position="1"/>
        <end position="46"/>
    </location>
</feature>
<dbReference type="AlphaFoldDB" id="A0A839RLT4"/>
<sequence length="208" mass="22525">MTPDTRTFELHDEQETVEVSSVDESGTGPVGSPPTGQAQEEKPGPRGRAKPLLVLAFAGLIALCGVLGYLYWDTSRGERALAQAETLRIQAVSDASTYAELMGSYTYTDLEQSFSDVISVSTPEFAAEYETVANELRDAVTESRGVSRGSAIHAAAQSVDQNQATVLVFLNQEVTNVLRPEGGIEASRLVVSLERDEDRWLLSDVQPM</sequence>
<evidence type="ECO:0000313" key="5">
    <source>
        <dbReference type="EMBL" id="MBB3037685.1"/>
    </source>
</evidence>
<evidence type="ECO:0000256" key="1">
    <source>
        <dbReference type="ARBA" id="ARBA00004370"/>
    </source>
</evidence>
<dbReference type="OrthoDB" id="4377606at2"/>
<proteinExistence type="predicted"/>
<keyword evidence="6" id="KW-1185">Reference proteome</keyword>
<comment type="subcellular location">
    <subcellularLocation>
        <location evidence="1">Membrane</location>
    </subcellularLocation>
</comment>
<dbReference type="GO" id="GO:0016020">
    <property type="term" value="C:membrane"/>
    <property type="evidence" value="ECO:0007669"/>
    <property type="project" value="UniProtKB-SubCell"/>
</dbReference>
<name>A0A839RLT4_9ACTN</name>
<evidence type="ECO:0000256" key="4">
    <source>
        <dbReference type="SAM" id="Phobius"/>
    </source>
</evidence>
<dbReference type="RefSeq" id="WP_064442580.1">
    <property type="nucleotide sequence ID" value="NZ_BDDI01000029.1"/>
</dbReference>
<evidence type="ECO:0000313" key="6">
    <source>
        <dbReference type="Proteomes" id="UP000567922"/>
    </source>
</evidence>
<evidence type="ECO:0000256" key="3">
    <source>
        <dbReference type="SAM" id="MobiDB-lite"/>
    </source>
</evidence>
<protein>
    <submittedName>
        <fullName evidence="5">Mce-associated membrane protein</fullName>
    </submittedName>
</protein>
<feature type="transmembrane region" description="Helical" evidence="4">
    <location>
        <begin position="52"/>
        <end position="72"/>
    </location>
</feature>
<keyword evidence="4" id="KW-0812">Transmembrane</keyword>
<comment type="caution">
    <text evidence="5">The sequence shown here is derived from an EMBL/GenBank/DDBJ whole genome shotgun (WGS) entry which is preliminary data.</text>
</comment>
<reference evidence="5 6" key="1">
    <citation type="submission" date="2020-08" db="EMBL/GenBank/DDBJ databases">
        <title>Sequencing the genomes of 1000 actinobacteria strains.</title>
        <authorList>
            <person name="Klenk H.-P."/>
        </authorList>
    </citation>
    <scope>NUCLEOTIDE SEQUENCE [LARGE SCALE GENOMIC DNA]</scope>
    <source>
        <strain evidence="5 6">DSM 45258</strain>
    </source>
</reference>
<keyword evidence="2 4" id="KW-0472">Membrane</keyword>
<dbReference type="Proteomes" id="UP000567922">
    <property type="component" value="Unassembled WGS sequence"/>
</dbReference>
<accession>A0A839RLT4</accession>
<organism evidence="5 6">
    <name type="scientific">Hoyosella altamirensis</name>
    <dbReference type="NCBI Taxonomy" id="616997"/>
    <lineage>
        <taxon>Bacteria</taxon>
        <taxon>Bacillati</taxon>
        <taxon>Actinomycetota</taxon>
        <taxon>Actinomycetes</taxon>
        <taxon>Mycobacteriales</taxon>
        <taxon>Hoyosellaceae</taxon>
        <taxon>Hoyosella</taxon>
    </lineage>
</organism>
<dbReference type="PANTHER" id="PTHR37042:SF4">
    <property type="entry name" value="OUTER MEMBRANE PROTEIN RV1973"/>
    <property type="match status" value="1"/>
</dbReference>
<keyword evidence="4" id="KW-1133">Transmembrane helix</keyword>
<dbReference type="EMBL" id="JACHWS010000002">
    <property type="protein sequence ID" value="MBB3037685.1"/>
    <property type="molecule type" value="Genomic_DNA"/>
</dbReference>